<comment type="caution">
    <text evidence="1">The sequence shown here is derived from an EMBL/GenBank/DDBJ whole genome shotgun (WGS) entry which is preliminary data.</text>
</comment>
<reference evidence="1" key="1">
    <citation type="submission" date="2022-04" db="EMBL/GenBank/DDBJ databases">
        <title>Alcanivorax sp. CY1518 draft genome sequence.</title>
        <authorList>
            <person name="Zhao G."/>
            <person name="An M."/>
        </authorList>
    </citation>
    <scope>NUCLEOTIDE SEQUENCE</scope>
    <source>
        <strain evidence="1">CY1518</strain>
    </source>
</reference>
<name>A0ABT0E9K4_9GAMM</name>
<dbReference type="RefSeq" id="WP_246953250.1">
    <property type="nucleotide sequence ID" value="NZ_JALKII010000009.1"/>
</dbReference>
<keyword evidence="2" id="KW-1185">Reference proteome</keyword>
<proteinExistence type="predicted"/>
<evidence type="ECO:0000313" key="1">
    <source>
        <dbReference type="EMBL" id="MCK0538531.1"/>
    </source>
</evidence>
<evidence type="ECO:0000313" key="2">
    <source>
        <dbReference type="Proteomes" id="UP001165524"/>
    </source>
</evidence>
<protein>
    <recommendedName>
        <fullName evidence="3">DUF4166 domain-containing protein</fullName>
    </recommendedName>
</protein>
<accession>A0ABT0E9K4</accession>
<dbReference type="EMBL" id="JALKII010000009">
    <property type="protein sequence ID" value="MCK0538531.1"/>
    <property type="molecule type" value="Genomic_DNA"/>
</dbReference>
<gene>
    <name evidence="1" type="ORF">MU846_12510</name>
</gene>
<sequence>MAIGLQIRETMSGTLTLNDGTTKTFAFALCAFTPRVFSFTVPRPFQGRLRFGDDIMPCQGELTLKLTGPRYRVDFHHPELGALQAIGNKRYGHDGWIKSLVTCPLTIYQGDKTIGEAEVAYRESILLFPFRALRLVPQERAFTGAMEVQP</sequence>
<evidence type="ECO:0008006" key="3">
    <source>
        <dbReference type="Google" id="ProtNLM"/>
    </source>
</evidence>
<organism evidence="1 2">
    <name type="scientific">Alcanivorax quisquiliarum</name>
    <dbReference type="NCBI Taxonomy" id="2933565"/>
    <lineage>
        <taxon>Bacteria</taxon>
        <taxon>Pseudomonadati</taxon>
        <taxon>Pseudomonadota</taxon>
        <taxon>Gammaproteobacteria</taxon>
        <taxon>Oceanospirillales</taxon>
        <taxon>Alcanivoracaceae</taxon>
        <taxon>Alcanivorax</taxon>
    </lineage>
</organism>
<dbReference type="Proteomes" id="UP001165524">
    <property type="component" value="Unassembled WGS sequence"/>
</dbReference>